<dbReference type="Proteomes" id="UP001346149">
    <property type="component" value="Unassembled WGS sequence"/>
</dbReference>
<protein>
    <submittedName>
        <fullName evidence="1">Uncharacterized protein</fullName>
    </submittedName>
</protein>
<dbReference type="EMBL" id="JAXQNO010000003">
    <property type="protein sequence ID" value="KAK4800261.1"/>
    <property type="molecule type" value="Genomic_DNA"/>
</dbReference>
<gene>
    <name evidence="1" type="ORF">SAY86_020748</name>
</gene>
<evidence type="ECO:0000313" key="2">
    <source>
        <dbReference type="Proteomes" id="UP001346149"/>
    </source>
</evidence>
<proteinExistence type="predicted"/>
<name>A0AAN7M8X1_TRANT</name>
<comment type="caution">
    <text evidence="1">The sequence shown here is derived from an EMBL/GenBank/DDBJ whole genome shotgun (WGS) entry which is preliminary data.</text>
</comment>
<accession>A0AAN7M8X1</accession>
<sequence length="128" mass="14442">MKEWVAKGIYKVAKSHFQEVCNGNYRGQRLERRHVFGAARSAECQRGDSHGIWGSRCQAIWTSSIVPCASVEKTSNIQTVQWLNNCENLLENVAACLLSQTIQDCPTGPKLTLIFFYYTGLLDFEGDH</sequence>
<evidence type="ECO:0000313" key="1">
    <source>
        <dbReference type="EMBL" id="KAK4800261.1"/>
    </source>
</evidence>
<reference evidence="1 2" key="1">
    <citation type="journal article" date="2023" name="Hortic Res">
        <title>Pangenome of water caltrop reveals structural variations and asymmetric subgenome divergence after allopolyploidization.</title>
        <authorList>
            <person name="Zhang X."/>
            <person name="Chen Y."/>
            <person name="Wang L."/>
            <person name="Yuan Y."/>
            <person name="Fang M."/>
            <person name="Shi L."/>
            <person name="Lu R."/>
            <person name="Comes H.P."/>
            <person name="Ma Y."/>
            <person name="Chen Y."/>
            <person name="Huang G."/>
            <person name="Zhou Y."/>
            <person name="Zheng Z."/>
            <person name="Qiu Y."/>
        </authorList>
    </citation>
    <scope>NUCLEOTIDE SEQUENCE [LARGE SCALE GENOMIC DNA]</scope>
    <source>
        <strain evidence="1">F231</strain>
    </source>
</reference>
<keyword evidence="2" id="KW-1185">Reference proteome</keyword>
<dbReference type="AlphaFoldDB" id="A0AAN7M8X1"/>
<organism evidence="1 2">
    <name type="scientific">Trapa natans</name>
    <name type="common">Water chestnut</name>
    <dbReference type="NCBI Taxonomy" id="22666"/>
    <lineage>
        <taxon>Eukaryota</taxon>
        <taxon>Viridiplantae</taxon>
        <taxon>Streptophyta</taxon>
        <taxon>Embryophyta</taxon>
        <taxon>Tracheophyta</taxon>
        <taxon>Spermatophyta</taxon>
        <taxon>Magnoliopsida</taxon>
        <taxon>eudicotyledons</taxon>
        <taxon>Gunneridae</taxon>
        <taxon>Pentapetalae</taxon>
        <taxon>rosids</taxon>
        <taxon>malvids</taxon>
        <taxon>Myrtales</taxon>
        <taxon>Lythraceae</taxon>
        <taxon>Trapa</taxon>
    </lineage>
</organism>